<accession>A0A6G7VJQ7</accession>
<dbReference type="GO" id="GO:0005829">
    <property type="term" value="C:cytosol"/>
    <property type="evidence" value="ECO:0007669"/>
    <property type="project" value="TreeGrafter"/>
</dbReference>
<dbReference type="InterPro" id="IPR001544">
    <property type="entry name" value="Aminotrans_IV"/>
</dbReference>
<evidence type="ECO:0000256" key="8">
    <source>
        <dbReference type="ARBA" id="ARBA00014472"/>
    </source>
</evidence>
<evidence type="ECO:0000256" key="4">
    <source>
        <dbReference type="ARBA" id="ARBA00004931"/>
    </source>
</evidence>
<keyword evidence="16" id="KW-0032">Aminotransferase</keyword>
<dbReference type="GO" id="GO:0009082">
    <property type="term" value="P:branched-chain amino acid biosynthetic process"/>
    <property type="evidence" value="ECO:0007669"/>
    <property type="project" value="UniProtKB-KW"/>
</dbReference>
<comment type="similarity">
    <text evidence="6 14">Belongs to the class-IV pyridoxal-phosphate-dependent aminotransferase family.</text>
</comment>
<gene>
    <name evidence="16" type="ORF">G8E03_05320</name>
</gene>
<evidence type="ECO:0000313" key="17">
    <source>
        <dbReference type="Proteomes" id="UP000500791"/>
    </source>
</evidence>
<dbReference type="InterPro" id="IPR043131">
    <property type="entry name" value="BCAT-like_N"/>
</dbReference>
<evidence type="ECO:0000256" key="3">
    <source>
        <dbReference type="ARBA" id="ARBA00004824"/>
    </source>
</evidence>
<dbReference type="NCBIfam" id="NF009896">
    <property type="entry name" value="PRK13356.1"/>
    <property type="match status" value="1"/>
</dbReference>
<dbReference type="InterPro" id="IPR050571">
    <property type="entry name" value="Class-IV_PLP-Dep_Aminotrnsfr"/>
</dbReference>
<comment type="function">
    <text evidence="2">Acts on leucine, isoleucine and valine.</text>
</comment>
<proteinExistence type="inferred from homology"/>
<keyword evidence="10" id="KW-0028">Amino-acid biosynthesis</keyword>
<evidence type="ECO:0000256" key="10">
    <source>
        <dbReference type="ARBA" id="ARBA00023304"/>
    </source>
</evidence>
<protein>
    <recommendedName>
        <fullName evidence="8">Probable branched-chain-amino-acid aminotransferase</fullName>
        <ecNumber evidence="7">2.6.1.42</ecNumber>
    </recommendedName>
</protein>
<dbReference type="Proteomes" id="UP000500791">
    <property type="component" value="Chromosome"/>
</dbReference>
<comment type="pathway">
    <text evidence="5">Amino-acid biosynthesis; L-leucine biosynthesis; L-leucine from 3-methyl-2-oxobutanoate: step 4/4.</text>
</comment>
<dbReference type="KEGG" id="mon:G8E03_05320"/>
<comment type="cofactor">
    <cofactor evidence="1 15">
        <name>pyridoxal 5'-phosphate</name>
        <dbReference type="ChEBI" id="CHEBI:597326"/>
    </cofactor>
</comment>
<dbReference type="Gene3D" id="3.20.10.10">
    <property type="entry name" value="D-amino Acid Aminotransferase, subunit A, domain 2"/>
    <property type="match status" value="1"/>
</dbReference>
<dbReference type="RefSeq" id="WP_166189462.1">
    <property type="nucleotide sequence ID" value="NZ_CP049811.1"/>
</dbReference>
<dbReference type="Pfam" id="PF01063">
    <property type="entry name" value="Aminotran_4"/>
    <property type="match status" value="1"/>
</dbReference>
<dbReference type="PANTHER" id="PTHR42743">
    <property type="entry name" value="AMINO-ACID AMINOTRANSFERASE"/>
    <property type="match status" value="1"/>
</dbReference>
<name>A0A6G7VJQ7_9RHOB</name>
<evidence type="ECO:0000256" key="13">
    <source>
        <dbReference type="ARBA" id="ARBA00049229"/>
    </source>
</evidence>
<dbReference type="InterPro" id="IPR043132">
    <property type="entry name" value="BCAT-like_C"/>
</dbReference>
<evidence type="ECO:0000256" key="12">
    <source>
        <dbReference type="ARBA" id="ARBA00048798"/>
    </source>
</evidence>
<evidence type="ECO:0000256" key="14">
    <source>
        <dbReference type="RuleBase" id="RU004106"/>
    </source>
</evidence>
<sequence>MAIGSDIRTWYEGEWHQGNTPIMGAADHATWLGTMVFDGARTFGGVTPDLDLHCQRIVRSAIAMGMTSPMDAARVLEIAREGIALYPDDAELYVRPMMWSKEGGEAMIAAKADSCAFALCIEAMPLPAMQAIALCVSPFRRPRPDTALTEAKAACLYPNNGRMLTEARKRGFDNALSLDDWDHVAETATANVFLVKDGIVRTPVPNGTFLNGITRQRIITLLSQDGMTVEETSLGVEDFAQADEIFLTGNASKVTAVKRFEDRELQPGPVATRARALYWSWSGAA</sequence>
<dbReference type="EMBL" id="CP049811">
    <property type="protein sequence ID" value="QIK40234.1"/>
    <property type="molecule type" value="Genomic_DNA"/>
</dbReference>
<dbReference type="PANTHER" id="PTHR42743:SF11">
    <property type="entry name" value="AMINODEOXYCHORISMATE LYASE"/>
    <property type="match status" value="1"/>
</dbReference>
<evidence type="ECO:0000256" key="2">
    <source>
        <dbReference type="ARBA" id="ARBA00003109"/>
    </source>
</evidence>
<evidence type="ECO:0000256" key="15">
    <source>
        <dbReference type="RuleBase" id="RU004516"/>
    </source>
</evidence>
<dbReference type="GO" id="GO:0004084">
    <property type="term" value="F:branched-chain-amino-acid transaminase activity"/>
    <property type="evidence" value="ECO:0007669"/>
    <property type="project" value="UniProtKB-EC"/>
</dbReference>
<comment type="catalytic activity">
    <reaction evidence="11">
        <text>L-valine + 2-oxoglutarate = 3-methyl-2-oxobutanoate + L-glutamate</text>
        <dbReference type="Rhea" id="RHEA:24813"/>
        <dbReference type="ChEBI" id="CHEBI:11851"/>
        <dbReference type="ChEBI" id="CHEBI:16810"/>
        <dbReference type="ChEBI" id="CHEBI:29985"/>
        <dbReference type="ChEBI" id="CHEBI:57762"/>
        <dbReference type="EC" id="2.6.1.42"/>
    </reaction>
</comment>
<organism evidence="16 17">
    <name type="scientific">Pontivivens nitratireducens</name>
    <dbReference type="NCBI Taxonomy" id="2758038"/>
    <lineage>
        <taxon>Bacteria</taxon>
        <taxon>Pseudomonadati</taxon>
        <taxon>Pseudomonadota</taxon>
        <taxon>Alphaproteobacteria</taxon>
        <taxon>Rhodobacterales</taxon>
        <taxon>Paracoccaceae</taxon>
        <taxon>Pontivivens</taxon>
    </lineage>
</organism>
<evidence type="ECO:0000256" key="1">
    <source>
        <dbReference type="ARBA" id="ARBA00001933"/>
    </source>
</evidence>
<dbReference type="Gene3D" id="3.30.470.10">
    <property type="match status" value="1"/>
</dbReference>
<keyword evidence="9 15" id="KW-0663">Pyridoxal phosphate</keyword>
<dbReference type="EC" id="2.6.1.42" evidence="7"/>
<dbReference type="AlphaFoldDB" id="A0A6G7VJQ7"/>
<comment type="pathway">
    <text evidence="4">Amino-acid biosynthesis; L-valine biosynthesis; L-valine from pyruvate: step 4/4.</text>
</comment>
<dbReference type="SUPFAM" id="SSF56752">
    <property type="entry name" value="D-aminoacid aminotransferase-like PLP-dependent enzymes"/>
    <property type="match status" value="1"/>
</dbReference>
<dbReference type="InterPro" id="IPR036038">
    <property type="entry name" value="Aminotransferase-like"/>
</dbReference>
<keyword evidence="10" id="KW-0100">Branched-chain amino acid biosynthesis</keyword>
<evidence type="ECO:0000256" key="6">
    <source>
        <dbReference type="ARBA" id="ARBA00009320"/>
    </source>
</evidence>
<keyword evidence="17" id="KW-1185">Reference proteome</keyword>
<evidence type="ECO:0000256" key="5">
    <source>
        <dbReference type="ARBA" id="ARBA00005072"/>
    </source>
</evidence>
<evidence type="ECO:0000313" key="16">
    <source>
        <dbReference type="EMBL" id="QIK40234.1"/>
    </source>
</evidence>
<evidence type="ECO:0000256" key="9">
    <source>
        <dbReference type="ARBA" id="ARBA00022898"/>
    </source>
</evidence>
<keyword evidence="16" id="KW-0808">Transferase</keyword>
<comment type="catalytic activity">
    <reaction evidence="13">
        <text>L-leucine + 2-oxoglutarate = 4-methyl-2-oxopentanoate + L-glutamate</text>
        <dbReference type="Rhea" id="RHEA:18321"/>
        <dbReference type="ChEBI" id="CHEBI:16810"/>
        <dbReference type="ChEBI" id="CHEBI:17865"/>
        <dbReference type="ChEBI" id="CHEBI:29985"/>
        <dbReference type="ChEBI" id="CHEBI:57427"/>
        <dbReference type="EC" id="2.6.1.42"/>
    </reaction>
</comment>
<reference evidence="16 17" key="1">
    <citation type="submission" date="2020-03" db="EMBL/GenBank/DDBJ databases">
        <title>Complete genome sequence of Monaibacterium sp. ALG8 with diverse plasmids.</title>
        <authorList>
            <person name="Sun C."/>
        </authorList>
    </citation>
    <scope>NUCLEOTIDE SEQUENCE [LARGE SCALE GENOMIC DNA]</scope>
    <source>
        <strain evidence="16 17">ALG8</strain>
    </source>
</reference>
<dbReference type="InterPro" id="IPR018300">
    <property type="entry name" value="Aminotrans_IV_CS"/>
</dbReference>
<comment type="catalytic activity">
    <reaction evidence="12">
        <text>L-isoleucine + 2-oxoglutarate = (S)-3-methyl-2-oxopentanoate + L-glutamate</text>
        <dbReference type="Rhea" id="RHEA:24801"/>
        <dbReference type="ChEBI" id="CHEBI:16810"/>
        <dbReference type="ChEBI" id="CHEBI:29985"/>
        <dbReference type="ChEBI" id="CHEBI:35146"/>
        <dbReference type="ChEBI" id="CHEBI:58045"/>
        <dbReference type="EC" id="2.6.1.42"/>
    </reaction>
</comment>
<evidence type="ECO:0000256" key="11">
    <source>
        <dbReference type="ARBA" id="ARBA00048212"/>
    </source>
</evidence>
<evidence type="ECO:0000256" key="7">
    <source>
        <dbReference type="ARBA" id="ARBA00013053"/>
    </source>
</evidence>
<comment type="pathway">
    <text evidence="3">Amino-acid biosynthesis; L-isoleucine biosynthesis; L-isoleucine from 2-oxobutanoate: step 4/4.</text>
</comment>
<dbReference type="PROSITE" id="PS00770">
    <property type="entry name" value="AA_TRANSFER_CLASS_4"/>
    <property type="match status" value="1"/>
</dbReference>